<comment type="caution">
    <text evidence="3">The sequence shown here is derived from an EMBL/GenBank/DDBJ whole genome shotgun (WGS) entry which is preliminary data.</text>
</comment>
<dbReference type="EMBL" id="LSBI01000001">
    <property type="protein sequence ID" value="OAQ95316.1"/>
    <property type="molecule type" value="Genomic_DNA"/>
</dbReference>
<protein>
    <submittedName>
        <fullName evidence="3">Phosphotransferase family protein</fullName>
    </submittedName>
</protein>
<dbReference type="Pfam" id="PF01636">
    <property type="entry name" value="APH"/>
    <property type="match status" value="1"/>
</dbReference>
<dbReference type="AlphaFoldDB" id="A0A179HXQ9"/>
<organism evidence="3 4">
    <name type="scientific">Purpureocillium lilacinum</name>
    <name type="common">Paecilomyces lilacinus</name>
    <dbReference type="NCBI Taxonomy" id="33203"/>
    <lineage>
        <taxon>Eukaryota</taxon>
        <taxon>Fungi</taxon>
        <taxon>Dikarya</taxon>
        <taxon>Ascomycota</taxon>
        <taxon>Pezizomycotina</taxon>
        <taxon>Sordariomycetes</taxon>
        <taxon>Hypocreomycetidae</taxon>
        <taxon>Hypocreales</taxon>
        <taxon>Ophiocordycipitaceae</taxon>
        <taxon>Purpureocillium</taxon>
    </lineage>
</organism>
<dbReference type="GeneID" id="28883559"/>
<dbReference type="SUPFAM" id="SSF56112">
    <property type="entry name" value="Protein kinase-like (PK-like)"/>
    <property type="match status" value="1"/>
</dbReference>
<evidence type="ECO:0000313" key="3">
    <source>
        <dbReference type="EMBL" id="OAQ95316.1"/>
    </source>
</evidence>
<dbReference type="InterPro" id="IPR051678">
    <property type="entry name" value="AGP_Transferase"/>
</dbReference>
<dbReference type="PANTHER" id="PTHR21310:SF54">
    <property type="entry name" value="AMINOGLYCOSIDE PHOSPHOTRANSFERASE DOMAIN-CONTAINING PROTEIN"/>
    <property type="match status" value="1"/>
</dbReference>
<dbReference type="InterPro" id="IPR011009">
    <property type="entry name" value="Kinase-like_dom_sf"/>
</dbReference>
<dbReference type="EMBL" id="LSBH01000001">
    <property type="protein sequence ID" value="OAQ87363.1"/>
    <property type="molecule type" value="Genomic_DNA"/>
</dbReference>
<proteinExistence type="predicted"/>
<dbReference type="OMA" id="EACDIHI"/>
<dbReference type="Proteomes" id="UP000078340">
    <property type="component" value="Unassembled WGS sequence"/>
</dbReference>
<gene>
    <name evidence="2" type="ORF">VFPBJ_01403</name>
    <name evidence="3" type="ORF">VFPFJ_01426</name>
</gene>
<dbReference type="PANTHER" id="PTHR21310">
    <property type="entry name" value="AMINOGLYCOSIDE PHOSPHOTRANSFERASE-RELATED-RELATED"/>
    <property type="match status" value="1"/>
</dbReference>
<feature type="domain" description="Aminoglycoside phosphotransferase" evidence="1">
    <location>
        <begin position="113"/>
        <end position="209"/>
    </location>
</feature>
<dbReference type="InterPro" id="IPR002575">
    <property type="entry name" value="Aminoglycoside_PTrfase"/>
</dbReference>
<sequence length="234" mass="26249">MSPGAISDHGAPTLPSPAEIRALNRLLNNVRGDSYRRPPPVRIPPLGLFVRYGADVTVTEAITQTWVRDQLRGLVTVPEVFGWTQDGGQTFIYMSLIEGKLNRQPLNDTILSYRPKLTGPFQGAEAVQQLQEACDIHIGADEQTVFTHNSLIAPNVLLSPGPRPHVAAVVGWGQAGWYPAYWEYCKARYMSAHPMRWSRRAQEEWQSQYLPSIIDPVDDEVCWRPWLAFALSNA</sequence>
<evidence type="ECO:0000259" key="1">
    <source>
        <dbReference type="Pfam" id="PF01636"/>
    </source>
</evidence>
<reference evidence="3 4" key="1">
    <citation type="submission" date="2016-02" db="EMBL/GenBank/DDBJ databases">
        <title>Biosynthesis of antibiotic leucinostatins and their inhibition on Phytophthora in bio-control Purpureocillium lilacinum.</title>
        <authorList>
            <person name="Wang G."/>
            <person name="Liu Z."/>
            <person name="Lin R."/>
            <person name="Li E."/>
            <person name="Mao Z."/>
            <person name="Ling J."/>
            <person name="Yin W."/>
            <person name="Xie B."/>
        </authorList>
    </citation>
    <scope>NUCLEOTIDE SEQUENCE [LARGE SCALE GENOMIC DNA]</scope>
    <source>
        <strain evidence="2">PLBJ-1</strain>
        <strain evidence="3">PLFJ-1</strain>
    </source>
</reference>
<evidence type="ECO:0000313" key="4">
    <source>
        <dbReference type="Proteomes" id="UP000078340"/>
    </source>
</evidence>
<dbReference type="KEGG" id="plj:28883559"/>
<dbReference type="Proteomes" id="UP000078240">
    <property type="component" value="Unassembled WGS sequence"/>
</dbReference>
<accession>A0A179HXQ9</accession>
<keyword evidence="3" id="KW-0808">Transferase</keyword>
<name>A0A179HXQ9_PURLI</name>
<dbReference type="GO" id="GO:0016740">
    <property type="term" value="F:transferase activity"/>
    <property type="evidence" value="ECO:0007669"/>
    <property type="project" value="UniProtKB-KW"/>
</dbReference>
<evidence type="ECO:0000313" key="2">
    <source>
        <dbReference type="EMBL" id="OAQ87363.1"/>
    </source>
</evidence>